<dbReference type="RefSeq" id="WP_161098829.1">
    <property type="nucleotide sequence ID" value="NZ_WWCW01000097.1"/>
</dbReference>
<dbReference type="EMBL" id="WWCW01000097">
    <property type="protein sequence ID" value="MYM89992.1"/>
    <property type="molecule type" value="Genomic_DNA"/>
</dbReference>
<gene>
    <name evidence="1" type="ORF">GTP91_22825</name>
</gene>
<reference evidence="1 2" key="1">
    <citation type="submission" date="2020-01" db="EMBL/GenBank/DDBJ databases">
        <title>Novel species isolated from a subtropical stream in China.</title>
        <authorList>
            <person name="Lu H."/>
        </authorList>
    </citation>
    <scope>NUCLEOTIDE SEQUENCE [LARGE SCALE GENOMIC DNA]</scope>
    <source>
        <strain evidence="1 2">FT82W</strain>
    </source>
</reference>
<evidence type="ECO:0008006" key="3">
    <source>
        <dbReference type="Google" id="ProtNLM"/>
    </source>
</evidence>
<protein>
    <recommendedName>
        <fullName evidence="3">SH3 domain-containing protein</fullName>
    </recommendedName>
</protein>
<proteinExistence type="predicted"/>
<evidence type="ECO:0000313" key="1">
    <source>
        <dbReference type="EMBL" id="MYM89992.1"/>
    </source>
</evidence>
<evidence type="ECO:0000313" key="2">
    <source>
        <dbReference type="Proteomes" id="UP000470302"/>
    </source>
</evidence>
<accession>A0A845G947</accession>
<dbReference type="AlphaFoldDB" id="A0A845G947"/>
<organism evidence="1 2">
    <name type="scientific">Duganella vulcania</name>
    <dbReference type="NCBI Taxonomy" id="2692166"/>
    <lineage>
        <taxon>Bacteria</taxon>
        <taxon>Pseudomonadati</taxon>
        <taxon>Pseudomonadota</taxon>
        <taxon>Betaproteobacteria</taxon>
        <taxon>Burkholderiales</taxon>
        <taxon>Oxalobacteraceae</taxon>
        <taxon>Telluria group</taxon>
        <taxon>Duganella</taxon>
    </lineage>
</organism>
<name>A0A845G947_9BURK</name>
<dbReference type="Gene3D" id="2.30.30.40">
    <property type="entry name" value="SH3 Domains"/>
    <property type="match status" value="1"/>
</dbReference>
<comment type="caution">
    <text evidence="1">The sequence shown here is derived from an EMBL/GenBank/DDBJ whole genome shotgun (WGS) entry which is preliminary data.</text>
</comment>
<dbReference type="Proteomes" id="UP000470302">
    <property type="component" value="Unassembled WGS sequence"/>
</dbReference>
<sequence>MSMIAAAAVLAIVTQDQAALRAAPKDSAQQQAVLWQGDSLEIRGEKQDFLQVYDYRRERTGYIRASQVRRISLAPADAPELLSVVRFLRDTPGAESLGISYAAAYLKAAPASAITAEPFDALGTMAERLARRASAKQGKQGDATIAAHLEAVANYGVGIRSFERDGRMQLCYDGEAFRRVLAMLSEPQQRATAILGLTRQECVDPALRPGARVALDDWRAEVLERVDLKDLAPHMRNRIHMRRAAVWSSVAFARARKGEPAMPAAQRALDELGMVEPAELTEDDANAFADAGVRVGSVRWAAAGPATPSTAGLHVVAMAGQPGETCVALIDARHDQQHALARRCSYGVVWPASARANAQNTALSLAVQPMDGWREMWLFHQTSAGWLVDVLPPAAADPDIGYAEFAGWVPGSQNMLVAREARVDGKFKRSFELVEINTLATLKAADKPSSLSMFYRWQDPAWKRQTISLR</sequence>